<dbReference type="EMBL" id="MF477836">
    <property type="protein sequence ID" value="AXE75009.1"/>
    <property type="molecule type" value="Genomic_DNA"/>
</dbReference>
<dbReference type="PRINTS" id="PR00505">
    <property type="entry name" value="D12N6MTFRASE"/>
</dbReference>
<sequence>MKLLEIYLKKHNKNMNQMHILSGLPKTSIRNLNEKTLDKWTMRHIDALSKTLNKDRQIVISELEELISKNEHEIGRYHLQQRRYIGSKTKIIDWIRDLAHEHVKGNSFLDLFAGTGIVSKEFMKDYNEIIINDFLYSNNIIYKAFFNTGDYSIKKLIEIKKQFNEINSRKYDDSYFEENYGGKYFSKFDAMKIGEIRERIELNKHINERERAILIASLIYSADNIANTVGHYDAYRKISDLNNRFKFDLINPITDINSEINIFREDANNLVRQVKADVAFIDPPYNSRQYSRFYHVLEGIAKWDKPELTGVAMKPPLENMSDYSKVSAVQKFDDLISNLNVKFIIVTYNNTYKPKSSSSKNKITHEQIIEILKKAGSTKQFEKPYKAFSTGKTSFDDHKEFVFITEVGAF</sequence>
<proteinExistence type="predicted"/>
<evidence type="ECO:0000313" key="6">
    <source>
        <dbReference type="EMBL" id="AXE75009.1"/>
    </source>
</evidence>
<evidence type="ECO:0000256" key="2">
    <source>
        <dbReference type="ARBA" id="ARBA00022603"/>
    </source>
</evidence>
<comment type="catalytic activity">
    <reaction evidence="5">
        <text>a 2'-deoxyadenosine in DNA + S-adenosyl-L-methionine = an N(6)-methyl-2'-deoxyadenosine in DNA + S-adenosyl-L-homocysteine + H(+)</text>
        <dbReference type="Rhea" id="RHEA:15197"/>
        <dbReference type="Rhea" id="RHEA-COMP:12418"/>
        <dbReference type="Rhea" id="RHEA-COMP:12419"/>
        <dbReference type="ChEBI" id="CHEBI:15378"/>
        <dbReference type="ChEBI" id="CHEBI:57856"/>
        <dbReference type="ChEBI" id="CHEBI:59789"/>
        <dbReference type="ChEBI" id="CHEBI:90615"/>
        <dbReference type="ChEBI" id="CHEBI:90616"/>
        <dbReference type="EC" id="2.1.1.72"/>
    </reaction>
</comment>
<dbReference type="InterPro" id="IPR012327">
    <property type="entry name" value="MeTrfase_D12"/>
</dbReference>
<dbReference type="Pfam" id="PF02086">
    <property type="entry name" value="MethyltransfD12"/>
    <property type="match status" value="1"/>
</dbReference>
<dbReference type="GO" id="GO:0032259">
    <property type="term" value="P:methylation"/>
    <property type="evidence" value="ECO:0007669"/>
    <property type="project" value="UniProtKB-KW"/>
</dbReference>
<dbReference type="SUPFAM" id="SSF53335">
    <property type="entry name" value="S-adenosyl-L-methionine-dependent methyltransferases"/>
    <property type="match status" value="1"/>
</dbReference>
<dbReference type="GO" id="GO:0003676">
    <property type="term" value="F:nucleic acid binding"/>
    <property type="evidence" value="ECO:0007669"/>
    <property type="project" value="InterPro"/>
</dbReference>
<reference evidence="6" key="1">
    <citation type="journal article" date="2019" name="J. Antimicrob. Chemother.">
        <title>Macrococcus canis contains recombinogenic methicillin resistance elements and the mecB plasmid found in Staphylococcus aureus.</title>
        <authorList>
            <person name="Chanchaithong P."/>
            <person name="Perreten V."/>
            <person name="Schwendener S."/>
        </authorList>
    </citation>
    <scope>NUCLEOTIDE SEQUENCE</scope>
    <source>
        <strain evidence="6">KM0218</strain>
        <plasmid evidence="6">pKM0218</plasmid>
    </source>
</reference>
<dbReference type="AlphaFoldDB" id="A0A4Y1NMV4"/>
<evidence type="ECO:0000256" key="1">
    <source>
        <dbReference type="ARBA" id="ARBA00011900"/>
    </source>
</evidence>
<accession>A0A4Y1NMV4</accession>
<organism evidence="6">
    <name type="scientific">Macrococcoides canis</name>
    <dbReference type="NCBI Taxonomy" id="1855823"/>
    <lineage>
        <taxon>Bacteria</taxon>
        <taxon>Bacillati</taxon>
        <taxon>Bacillota</taxon>
        <taxon>Bacilli</taxon>
        <taxon>Bacillales</taxon>
        <taxon>Staphylococcaceae</taxon>
        <taxon>Macrococcoides</taxon>
    </lineage>
</organism>
<keyword evidence="2 6" id="KW-0489">Methyltransferase</keyword>
<evidence type="ECO:0000256" key="4">
    <source>
        <dbReference type="ARBA" id="ARBA00022691"/>
    </source>
</evidence>
<dbReference type="GO" id="GO:0009307">
    <property type="term" value="P:DNA restriction-modification system"/>
    <property type="evidence" value="ECO:0007669"/>
    <property type="project" value="InterPro"/>
</dbReference>
<dbReference type="EC" id="2.1.1.72" evidence="1"/>
<keyword evidence="4" id="KW-0949">S-adenosyl-L-methionine</keyword>
<dbReference type="InterPro" id="IPR029063">
    <property type="entry name" value="SAM-dependent_MTases_sf"/>
</dbReference>
<dbReference type="PROSITE" id="PS00092">
    <property type="entry name" value="N6_MTASE"/>
    <property type="match status" value="1"/>
</dbReference>
<evidence type="ECO:0000256" key="3">
    <source>
        <dbReference type="ARBA" id="ARBA00022679"/>
    </source>
</evidence>
<keyword evidence="3" id="KW-0808">Transferase</keyword>
<name>A0A4Y1NMV4_9STAP</name>
<dbReference type="GO" id="GO:0009007">
    <property type="term" value="F:site-specific DNA-methyltransferase (adenine-specific) activity"/>
    <property type="evidence" value="ECO:0007669"/>
    <property type="project" value="UniProtKB-EC"/>
</dbReference>
<evidence type="ECO:0000256" key="5">
    <source>
        <dbReference type="ARBA" id="ARBA00047942"/>
    </source>
</evidence>
<geneLocation type="plasmid" evidence="6">
    <name>pKM0218</name>
</geneLocation>
<dbReference type="InterPro" id="IPR002052">
    <property type="entry name" value="DNA_methylase_N6_adenine_CS"/>
</dbReference>
<dbReference type="Gene3D" id="3.40.50.150">
    <property type="entry name" value="Vaccinia Virus protein VP39"/>
    <property type="match status" value="2"/>
</dbReference>
<keyword evidence="6" id="KW-0614">Plasmid</keyword>
<protein>
    <recommendedName>
        <fullName evidence="1">site-specific DNA-methyltransferase (adenine-specific)</fullName>
        <ecNumber evidence="1">2.1.1.72</ecNumber>
    </recommendedName>
</protein>